<dbReference type="Proteomes" id="UP001519305">
    <property type="component" value="Unassembled WGS sequence"/>
</dbReference>
<feature type="transmembrane region" description="Helical" evidence="2">
    <location>
        <begin position="42"/>
        <end position="65"/>
    </location>
</feature>
<dbReference type="Gene3D" id="1.10.530.10">
    <property type="match status" value="1"/>
</dbReference>
<dbReference type="PANTHER" id="PTHR30163:SF8">
    <property type="entry name" value="LYTIC MUREIN TRANSGLYCOSYLASE"/>
    <property type="match status" value="1"/>
</dbReference>
<reference evidence="4 5" key="1">
    <citation type="submission" date="2021-03" db="EMBL/GenBank/DDBJ databases">
        <title>Sequencing the genomes of 1000 actinobacteria strains.</title>
        <authorList>
            <person name="Klenk H.-P."/>
        </authorList>
    </citation>
    <scope>NUCLEOTIDE SEQUENCE [LARGE SCALE GENOMIC DNA]</scope>
    <source>
        <strain evidence="4 5">DSM 44506</strain>
    </source>
</reference>
<dbReference type="InterPro" id="IPR043426">
    <property type="entry name" value="MltB-like"/>
</dbReference>
<name>A0ABS4U6Y3_9CORY</name>
<dbReference type="SUPFAM" id="SSF53955">
    <property type="entry name" value="Lysozyme-like"/>
    <property type="match status" value="1"/>
</dbReference>
<evidence type="ECO:0000259" key="3">
    <source>
        <dbReference type="Pfam" id="PF13406"/>
    </source>
</evidence>
<accession>A0ABS4U6Y3</accession>
<feature type="domain" description="Transglycosylase SLT" evidence="3">
    <location>
        <begin position="210"/>
        <end position="252"/>
    </location>
</feature>
<dbReference type="EMBL" id="JAGINY010000001">
    <property type="protein sequence ID" value="MBP2331970.1"/>
    <property type="molecule type" value="Genomic_DNA"/>
</dbReference>
<keyword evidence="2" id="KW-0472">Membrane</keyword>
<dbReference type="Pfam" id="PF13406">
    <property type="entry name" value="SLT_2"/>
    <property type="match status" value="1"/>
</dbReference>
<dbReference type="PANTHER" id="PTHR30163">
    <property type="entry name" value="MEMBRANE-BOUND LYTIC MUREIN TRANSGLYCOSYLASE B"/>
    <property type="match status" value="1"/>
</dbReference>
<keyword evidence="2" id="KW-1133">Transmembrane helix</keyword>
<gene>
    <name evidence="4" type="ORF">JOF33_000669</name>
</gene>
<comment type="caution">
    <text evidence="4">The sequence shown here is derived from an EMBL/GenBank/DDBJ whole genome shotgun (WGS) entry which is preliminary data.</text>
</comment>
<evidence type="ECO:0000256" key="2">
    <source>
        <dbReference type="SAM" id="Phobius"/>
    </source>
</evidence>
<dbReference type="InterPro" id="IPR031304">
    <property type="entry name" value="SLT_2"/>
</dbReference>
<dbReference type="CDD" id="cd13399">
    <property type="entry name" value="Slt35-like"/>
    <property type="match status" value="1"/>
</dbReference>
<dbReference type="InterPro" id="IPR023346">
    <property type="entry name" value="Lysozyme-like_dom_sf"/>
</dbReference>
<feature type="region of interest" description="Disordered" evidence="1">
    <location>
        <begin position="1"/>
        <end position="37"/>
    </location>
</feature>
<sequence length="293" mass="31005">MSDFADSRGGGRRGKRRDVPSWSGDARGRSGKKGRRRNSGCGCLGFTTVAVLAIIAMVGAMTMFVGPVEAPFSKQPIPDNVPPAAAEPAPHIDVHAPGRSSDHLAQWAQPIAEATRIPAAAVRAYGNAEVIAAESWPECHLTWNTLAGLGQVETRHGTYTGNWMKPAEIEDDGVVRPPIIGVPLDGSPGFAEIQDTDGGALDGDPEFDRAVGPMQFIPETWHRYGVDASGDGVADPHHIDDAAASAARLLCSGGRDLATAEGWTSAIRSYNQSDEYVRDVRDAAANYALNQPA</sequence>
<organism evidence="4 5">
    <name type="scientific">Corynebacterium freneyi</name>
    <dbReference type="NCBI Taxonomy" id="134034"/>
    <lineage>
        <taxon>Bacteria</taxon>
        <taxon>Bacillati</taxon>
        <taxon>Actinomycetota</taxon>
        <taxon>Actinomycetes</taxon>
        <taxon>Mycobacteriales</taxon>
        <taxon>Corynebacteriaceae</taxon>
        <taxon>Corynebacterium</taxon>
    </lineage>
</organism>
<protein>
    <submittedName>
        <fullName evidence="4">Membrane-bound lytic murein transglycosylase B</fullName>
    </submittedName>
</protein>
<evidence type="ECO:0000256" key="1">
    <source>
        <dbReference type="SAM" id="MobiDB-lite"/>
    </source>
</evidence>
<evidence type="ECO:0000313" key="5">
    <source>
        <dbReference type="Proteomes" id="UP001519305"/>
    </source>
</evidence>
<keyword evidence="5" id="KW-1185">Reference proteome</keyword>
<proteinExistence type="predicted"/>
<evidence type="ECO:0000313" key="4">
    <source>
        <dbReference type="EMBL" id="MBP2331970.1"/>
    </source>
</evidence>
<keyword evidence="2" id="KW-0812">Transmembrane</keyword>